<dbReference type="EMBL" id="MNBE01000120">
    <property type="protein sequence ID" value="OKP14013.1"/>
    <property type="molecule type" value="Genomic_DNA"/>
</dbReference>
<gene>
    <name evidence="2" type="ORF">PENSUB_282</name>
</gene>
<evidence type="ECO:0000313" key="2">
    <source>
        <dbReference type="EMBL" id="OKP14013.1"/>
    </source>
</evidence>
<protein>
    <submittedName>
        <fullName evidence="2">Uncharacterized protein</fullName>
    </submittedName>
</protein>
<name>A0A1Q5UNH1_9EURO</name>
<comment type="caution">
    <text evidence="2">The sequence shown here is derived from an EMBL/GenBank/DDBJ whole genome shotgun (WGS) entry which is preliminary data.</text>
</comment>
<proteinExistence type="predicted"/>
<organism evidence="2 3">
    <name type="scientific">Penicillium subrubescens</name>
    <dbReference type="NCBI Taxonomy" id="1316194"/>
    <lineage>
        <taxon>Eukaryota</taxon>
        <taxon>Fungi</taxon>
        <taxon>Dikarya</taxon>
        <taxon>Ascomycota</taxon>
        <taxon>Pezizomycotina</taxon>
        <taxon>Eurotiomycetes</taxon>
        <taxon>Eurotiomycetidae</taxon>
        <taxon>Eurotiales</taxon>
        <taxon>Aspergillaceae</taxon>
        <taxon>Penicillium</taxon>
    </lineage>
</organism>
<evidence type="ECO:0000313" key="3">
    <source>
        <dbReference type="Proteomes" id="UP000186955"/>
    </source>
</evidence>
<accession>A0A1Q5UNH1</accession>
<reference evidence="2 3" key="1">
    <citation type="submission" date="2016-10" db="EMBL/GenBank/DDBJ databases">
        <title>Genome sequence of the ascomycete fungus Penicillium subrubescens.</title>
        <authorList>
            <person name="De Vries R.P."/>
            <person name="Peng M."/>
            <person name="Dilokpimol A."/>
            <person name="Hilden K."/>
            <person name="Makela M.R."/>
            <person name="Grigoriev I."/>
            <person name="Riley R."/>
            <person name="Granchi Z."/>
        </authorList>
    </citation>
    <scope>NUCLEOTIDE SEQUENCE [LARGE SCALE GENOMIC DNA]</scope>
    <source>
        <strain evidence="2 3">CBS 132785</strain>
    </source>
</reference>
<dbReference type="Proteomes" id="UP000186955">
    <property type="component" value="Unassembled WGS sequence"/>
</dbReference>
<feature type="compositionally biased region" description="Polar residues" evidence="1">
    <location>
        <begin position="69"/>
        <end position="81"/>
    </location>
</feature>
<evidence type="ECO:0000256" key="1">
    <source>
        <dbReference type="SAM" id="MobiDB-lite"/>
    </source>
</evidence>
<dbReference type="AlphaFoldDB" id="A0A1Q5UNH1"/>
<keyword evidence="3" id="KW-1185">Reference proteome</keyword>
<sequence>MPEKVEGVEDASFLDSLLILEGESNYAPWLHFLIGYLGPEYWKILQGDEHRFSEPHKVEPFVNPEPAASSENTRLPPTRTQGLDGAGSPNAPIAQHYDGQEDKRSKTLSYLRATLNDEARNLIQGIDCPSEAFKKIKLFYGKPRHQTLALRWSNWASLRYSRGDSPSEFIRTFGERLQDVEEIGDVLDLKTVFAQFVHAISKDDEYPAFILHMSPDLEDRNLMEAVCDAFIRHESSFTYAAPTPAPANPKRAHRAKTIKREKNGFQYCPFHNRFVKHTPFECRLGQKTKPKARFDITQMFGGTLNRNKKRRRLDPCDGVSWIPTAFFSGI</sequence>
<feature type="region of interest" description="Disordered" evidence="1">
    <location>
        <begin position="59"/>
        <end position="102"/>
    </location>
</feature>
<dbReference type="OrthoDB" id="4356078at2759"/>